<keyword evidence="3" id="KW-0964">Secreted</keyword>
<dbReference type="AlphaFoldDB" id="A0A3B3BBP6"/>
<protein>
    <recommendedName>
        <fullName evidence="9">Protein LEG1 homolog</fullName>
    </recommendedName>
</protein>
<keyword evidence="4 6" id="KW-0732">Signal</keyword>
<dbReference type="OMA" id="PKLMDDW"/>
<evidence type="ECO:0000256" key="5">
    <source>
        <dbReference type="ARBA" id="ARBA00023180"/>
    </source>
</evidence>
<dbReference type="RefSeq" id="XP_024147482.1">
    <property type="nucleotide sequence ID" value="XM_024291714.2"/>
</dbReference>
<dbReference type="InterPro" id="IPR008499">
    <property type="entry name" value="Leg1"/>
</dbReference>
<dbReference type="KEGG" id="oml:112158388"/>
<keyword evidence="8" id="KW-1185">Reference proteome</keyword>
<reference evidence="7" key="2">
    <citation type="submission" date="2025-09" db="UniProtKB">
        <authorList>
            <consortium name="Ensembl"/>
        </authorList>
    </citation>
    <scope>IDENTIFICATION</scope>
</reference>
<dbReference type="PANTHER" id="PTHR18820:SF1">
    <property type="entry name" value="PROTEIN LEG1 HOMOLOG"/>
    <property type="match status" value="1"/>
</dbReference>
<dbReference type="GO" id="GO:0005615">
    <property type="term" value="C:extracellular space"/>
    <property type="evidence" value="ECO:0007669"/>
    <property type="project" value="TreeGrafter"/>
</dbReference>
<evidence type="ECO:0000256" key="1">
    <source>
        <dbReference type="ARBA" id="ARBA00004613"/>
    </source>
</evidence>
<comment type="similarity">
    <text evidence="2">Belongs to the LEG1 family.</text>
</comment>
<comment type="subcellular location">
    <subcellularLocation>
        <location evidence="1">Secreted</location>
    </subcellularLocation>
</comment>
<evidence type="ECO:0000256" key="6">
    <source>
        <dbReference type="SAM" id="SignalP"/>
    </source>
</evidence>
<dbReference type="GeneTree" id="ENSGT00390000004904"/>
<evidence type="ECO:0000256" key="3">
    <source>
        <dbReference type="ARBA" id="ARBA00022525"/>
    </source>
</evidence>
<dbReference type="PANTHER" id="PTHR18820">
    <property type="entry name" value="LEG1"/>
    <property type="match status" value="1"/>
</dbReference>
<dbReference type="PaxDb" id="30732-ENSOMEP00000002996"/>
<dbReference type="GeneID" id="112158388"/>
<dbReference type="Proteomes" id="UP000261560">
    <property type="component" value="Unplaced"/>
</dbReference>
<feature type="signal peptide" evidence="6">
    <location>
        <begin position="1"/>
        <end position="20"/>
    </location>
</feature>
<dbReference type="STRING" id="30732.ENSOMEP00000002996"/>
<dbReference type="Ensembl" id="ENSOMET00000011575.1">
    <property type="protein sequence ID" value="ENSOMEP00000002996.1"/>
    <property type="gene ID" value="ENSOMEG00000000976.1"/>
</dbReference>
<sequence>MSLLTVHGLFLAFMFSLSSSAVILENGMPILWTQTVSEVTELPTLNGIVTPNPWNYLQRMSLYRLLVAATDPFTEYMRTNPTDGPIWGLPLQLGWMLTSGRLADPTGASTCGLQTGDTMCISAQSWWGCMNYFTSAFPFLSAAQNGLLGQDLQVQLQAPEGADGFCTTHADCSAQYPDAMTKWDAFFQAVKVTDSPLPVTEKTDNILGVYWQAQMASLYASAVCNPRQSHYSSEEVAFANSWLNSAEYVSAVHFHSTLEKTVLFLNPLPSRVLLEGDVAPNIADLSQEENHTLSIFSWMKNINTLLGGSLVRMWKGAMCSVTTREKGRAVLEQLILNPSFATSTLLSIIPEMASSC</sequence>
<evidence type="ECO:0008006" key="9">
    <source>
        <dbReference type="Google" id="ProtNLM"/>
    </source>
</evidence>
<accession>A0A3B3BBP6</accession>
<evidence type="ECO:0000313" key="8">
    <source>
        <dbReference type="Proteomes" id="UP000261560"/>
    </source>
</evidence>
<organism evidence="7 8">
    <name type="scientific">Oryzias melastigma</name>
    <name type="common">Marine medaka</name>
    <dbReference type="NCBI Taxonomy" id="30732"/>
    <lineage>
        <taxon>Eukaryota</taxon>
        <taxon>Metazoa</taxon>
        <taxon>Chordata</taxon>
        <taxon>Craniata</taxon>
        <taxon>Vertebrata</taxon>
        <taxon>Euteleostomi</taxon>
        <taxon>Actinopterygii</taxon>
        <taxon>Neopterygii</taxon>
        <taxon>Teleostei</taxon>
        <taxon>Neoteleostei</taxon>
        <taxon>Acanthomorphata</taxon>
        <taxon>Ovalentaria</taxon>
        <taxon>Atherinomorphae</taxon>
        <taxon>Beloniformes</taxon>
        <taxon>Adrianichthyidae</taxon>
        <taxon>Oryziinae</taxon>
        <taxon>Oryzias</taxon>
    </lineage>
</organism>
<proteinExistence type="inferred from homology"/>
<evidence type="ECO:0000313" key="7">
    <source>
        <dbReference type="Ensembl" id="ENSOMEP00000002996.1"/>
    </source>
</evidence>
<feature type="chain" id="PRO_5017200426" description="Protein LEG1 homolog" evidence="6">
    <location>
        <begin position="21"/>
        <end position="356"/>
    </location>
</feature>
<name>A0A3B3BBP6_ORYME</name>
<evidence type="ECO:0000256" key="2">
    <source>
        <dbReference type="ARBA" id="ARBA00009122"/>
    </source>
</evidence>
<evidence type="ECO:0000256" key="4">
    <source>
        <dbReference type="ARBA" id="ARBA00022729"/>
    </source>
</evidence>
<reference evidence="7" key="1">
    <citation type="submission" date="2025-08" db="UniProtKB">
        <authorList>
            <consortium name="Ensembl"/>
        </authorList>
    </citation>
    <scope>IDENTIFICATION</scope>
</reference>
<dbReference type="OrthoDB" id="17046at2759"/>
<keyword evidence="5" id="KW-0325">Glycoprotein</keyword>
<dbReference type="Pfam" id="PF05612">
    <property type="entry name" value="Leg1"/>
    <property type="match status" value="1"/>
</dbReference>